<keyword evidence="6" id="KW-1185">Reference proteome</keyword>
<organism evidence="5 6">
    <name type="scientific">Natronosporangium hydrolyticum</name>
    <dbReference type="NCBI Taxonomy" id="2811111"/>
    <lineage>
        <taxon>Bacteria</taxon>
        <taxon>Bacillati</taxon>
        <taxon>Actinomycetota</taxon>
        <taxon>Actinomycetes</taxon>
        <taxon>Micromonosporales</taxon>
        <taxon>Micromonosporaceae</taxon>
        <taxon>Natronosporangium</taxon>
    </lineage>
</organism>
<evidence type="ECO:0000256" key="3">
    <source>
        <dbReference type="RuleBase" id="RU000363"/>
    </source>
</evidence>
<name>A0A895YDG6_9ACTN</name>
<dbReference type="AlphaFoldDB" id="A0A895YDG6"/>
<evidence type="ECO:0000313" key="6">
    <source>
        <dbReference type="Proteomes" id="UP000662857"/>
    </source>
</evidence>
<reference evidence="5" key="1">
    <citation type="submission" date="2021-02" db="EMBL/GenBank/DDBJ databases">
        <title>Natrosporangium hydrolyticum gen. nov., sp. nov, a haloalkaliphilic actinobacterium from a soda solonchak soil.</title>
        <authorList>
            <person name="Sorokin D.Y."/>
            <person name="Khijniak T.V."/>
            <person name="Zakharycheva A.P."/>
            <person name="Boueva O.V."/>
            <person name="Ariskina E.V."/>
            <person name="Hahnke R.L."/>
            <person name="Bunk B."/>
            <person name="Sproer C."/>
            <person name="Schumann P."/>
            <person name="Evtushenko L.I."/>
            <person name="Kublanov I.V."/>
        </authorList>
    </citation>
    <scope>NUCLEOTIDE SEQUENCE</scope>
    <source>
        <strain evidence="5">DSM 106523</strain>
    </source>
</reference>
<dbReference type="PANTHER" id="PTHR43976:SF16">
    <property type="entry name" value="SHORT-CHAIN DEHYDROGENASE_REDUCTASE FAMILY PROTEIN"/>
    <property type="match status" value="1"/>
</dbReference>
<evidence type="ECO:0000313" key="5">
    <source>
        <dbReference type="EMBL" id="QSB14235.1"/>
    </source>
</evidence>
<dbReference type="Proteomes" id="UP000662857">
    <property type="component" value="Chromosome"/>
</dbReference>
<feature type="domain" description="Ketoreductase" evidence="4">
    <location>
        <begin position="2"/>
        <end position="183"/>
    </location>
</feature>
<evidence type="ECO:0000256" key="1">
    <source>
        <dbReference type="ARBA" id="ARBA00006484"/>
    </source>
</evidence>
<gene>
    <name evidence="5" type="ORF">JQS43_22410</name>
</gene>
<dbReference type="GO" id="GO:0016491">
    <property type="term" value="F:oxidoreductase activity"/>
    <property type="evidence" value="ECO:0007669"/>
    <property type="project" value="UniProtKB-KW"/>
</dbReference>
<dbReference type="InterPro" id="IPR051911">
    <property type="entry name" value="SDR_oxidoreductase"/>
</dbReference>
<dbReference type="PRINTS" id="PR00081">
    <property type="entry name" value="GDHRDH"/>
</dbReference>
<protein>
    <submittedName>
        <fullName evidence="5">SDR family NAD(P)-dependent oxidoreductase</fullName>
    </submittedName>
</protein>
<dbReference type="EMBL" id="CP070499">
    <property type="protein sequence ID" value="QSB14235.1"/>
    <property type="molecule type" value="Genomic_DNA"/>
</dbReference>
<dbReference type="InterPro" id="IPR057326">
    <property type="entry name" value="KR_dom"/>
</dbReference>
<accession>A0A895YDG6</accession>
<dbReference type="Gene3D" id="3.40.50.720">
    <property type="entry name" value="NAD(P)-binding Rossmann-like Domain"/>
    <property type="match status" value="1"/>
</dbReference>
<evidence type="ECO:0000256" key="2">
    <source>
        <dbReference type="ARBA" id="ARBA00023002"/>
    </source>
</evidence>
<dbReference type="InterPro" id="IPR036291">
    <property type="entry name" value="NAD(P)-bd_dom_sf"/>
</dbReference>
<proteinExistence type="inferred from homology"/>
<evidence type="ECO:0000259" key="4">
    <source>
        <dbReference type="SMART" id="SM00822"/>
    </source>
</evidence>
<dbReference type="KEGG" id="nhy:JQS43_22410"/>
<comment type="similarity">
    <text evidence="1 3">Belongs to the short-chain dehydrogenases/reductases (SDR) family.</text>
</comment>
<dbReference type="CDD" id="cd05374">
    <property type="entry name" value="17beta-HSD-like_SDR_c"/>
    <property type="match status" value="1"/>
</dbReference>
<dbReference type="InterPro" id="IPR002347">
    <property type="entry name" value="SDR_fam"/>
</dbReference>
<dbReference type="PROSITE" id="PS00061">
    <property type="entry name" value="ADH_SHORT"/>
    <property type="match status" value="1"/>
</dbReference>
<dbReference type="SUPFAM" id="SSF51735">
    <property type="entry name" value="NAD(P)-binding Rossmann-fold domains"/>
    <property type="match status" value="1"/>
</dbReference>
<sequence length="307" mass="32742">MTTWFITGAARGLGLEIARQALERGDNVVATARNPETLKKTLADYGDRLFSVALDVTDEDQARTAVSAAVEAFGSIDVLVNNAGRGLLGAVEESSDAEVRMIYDTNVFGLLNVSRAVLPVMRSQRSGRILNVSSLGGFSSSAGFGVYCSTKFAVEGISEAMHAELAGLGIAVTVVEPGYFRTDFLDDRSLHTERTVIDDYASTAGAVRAAVPNLNHAQPGDPVKGAAAFLTLADAENPPVRAQLGSDCLQELDTKITALRAESATWRELALSTDHDDSPITSVTGIAQRVRALWNTTEERGCHDRAR</sequence>
<dbReference type="NCBIfam" id="NF004824">
    <property type="entry name" value="PRK06180.1"/>
    <property type="match status" value="1"/>
</dbReference>
<dbReference type="SMART" id="SM00822">
    <property type="entry name" value="PKS_KR"/>
    <property type="match status" value="1"/>
</dbReference>
<dbReference type="PANTHER" id="PTHR43976">
    <property type="entry name" value="SHORT CHAIN DEHYDROGENASE"/>
    <property type="match status" value="1"/>
</dbReference>
<dbReference type="RefSeq" id="WP_239676355.1">
    <property type="nucleotide sequence ID" value="NZ_CP070499.1"/>
</dbReference>
<keyword evidence="2" id="KW-0560">Oxidoreductase</keyword>
<dbReference type="PRINTS" id="PR00080">
    <property type="entry name" value="SDRFAMILY"/>
</dbReference>
<dbReference type="InterPro" id="IPR020904">
    <property type="entry name" value="Sc_DH/Rdtase_CS"/>
</dbReference>
<dbReference type="Pfam" id="PF00106">
    <property type="entry name" value="adh_short"/>
    <property type="match status" value="1"/>
</dbReference>